<dbReference type="Pfam" id="PF18911">
    <property type="entry name" value="PKD_4"/>
    <property type="match status" value="2"/>
</dbReference>
<dbReference type="Gene3D" id="2.60.40.10">
    <property type="entry name" value="Immunoglobulins"/>
    <property type="match status" value="2"/>
</dbReference>
<dbReference type="InterPro" id="IPR022409">
    <property type="entry name" value="PKD/Chitinase_dom"/>
</dbReference>
<dbReference type="InterPro" id="IPR036278">
    <property type="entry name" value="Sialidase_sf"/>
</dbReference>
<dbReference type="InterPro" id="IPR000601">
    <property type="entry name" value="PKD_dom"/>
</dbReference>
<dbReference type="AlphaFoldDB" id="A0AA41G1B3"/>
<reference evidence="2" key="1">
    <citation type="submission" date="2021-06" db="EMBL/GenBank/DDBJ databases">
        <title>New haloarchaea isolates fom saline soil.</title>
        <authorList>
            <person name="Duran-Viseras A."/>
            <person name="Sanchez-Porro C.S."/>
            <person name="Ventosa A."/>
        </authorList>
    </citation>
    <scope>NUCLEOTIDE SEQUENCE</scope>
    <source>
        <strain evidence="2">JCM 18369</strain>
    </source>
</reference>
<dbReference type="InterPro" id="IPR013783">
    <property type="entry name" value="Ig-like_fold"/>
</dbReference>
<dbReference type="PROSITE" id="PS50093">
    <property type="entry name" value="PKD"/>
    <property type="match status" value="2"/>
</dbReference>
<feature type="domain" description="PKD" evidence="1">
    <location>
        <begin position="536"/>
        <end position="600"/>
    </location>
</feature>
<dbReference type="PANTHER" id="PTHR42754">
    <property type="entry name" value="ENDOGLUCANASE"/>
    <property type="match status" value="1"/>
</dbReference>
<dbReference type="SMART" id="SM00089">
    <property type="entry name" value="PKD"/>
    <property type="match status" value="2"/>
</dbReference>
<dbReference type="Proteomes" id="UP001166304">
    <property type="component" value="Unassembled WGS sequence"/>
</dbReference>
<dbReference type="RefSeq" id="WP_162413274.1">
    <property type="nucleotide sequence ID" value="NZ_JAHQXE010000003.1"/>
</dbReference>
<dbReference type="EMBL" id="JAHQXE010000003">
    <property type="protein sequence ID" value="MBV0902582.1"/>
    <property type="molecule type" value="Genomic_DNA"/>
</dbReference>
<dbReference type="PROSITE" id="PS51318">
    <property type="entry name" value="TAT"/>
    <property type="match status" value="1"/>
</dbReference>
<organism evidence="2 3">
    <name type="scientific">Haloarcula salina</name>
    <dbReference type="NCBI Taxonomy" id="1429914"/>
    <lineage>
        <taxon>Archaea</taxon>
        <taxon>Methanobacteriati</taxon>
        <taxon>Methanobacteriota</taxon>
        <taxon>Stenosarchaea group</taxon>
        <taxon>Halobacteria</taxon>
        <taxon>Halobacteriales</taxon>
        <taxon>Haloarculaceae</taxon>
        <taxon>Haloarcula</taxon>
    </lineage>
</organism>
<feature type="domain" description="PKD" evidence="1">
    <location>
        <begin position="444"/>
        <end position="512"/>
    </location>
</feature>
<evidence type="ECO:0000313" key="2">
    <source>
        <dbReference type="EMBL" id="MBV0902582.1"/>
    </source>
</evidence>
<dbReference type="InterPro" id="IPR006311">
    <property type="entry name" value="TAT_signal"/>
</dbReference>
<dbReference type="CDD" id="cd00146">
    <property type="entry name" value="PKD"/>
    <property type="match status" value="2"/>
</dbReference>
<dbReference type="InterPro" id="IPR035986">
    <property type="entry name" value="PKD_dom_sf"/>
</dbReference>
<dbReference type="PANTHER" id="PTHR42754:SF1">
    <property type="entry name" value="LIPOPROTEIN"/>
    <property type="match status" value="1"/>
</dbReference>
<gene>
    <name evidence="2" type="ORF">KTS37_12360</name>
</gene>
<accession>A0AA41G1B3</accession>
<comment type="caution">
    <text evidence="2">The sequence shown here is derived from an EMBL/GenBank/DDBJ whole genome shotgun (WGS) entry which is preliminary data.</text>
</comment>
<dbReference type="SUPFAM" id="SSF49299">
    <property type="entry name" value="PKD domain"/>
    <property type="match status" value="2"/>
</dbReference>
<evidence type="ECO:0000313" key="3">
    <source>
        <dbReference type="Proteomes" id="UP001166304"/>
    </source>
</evidence>
<sequence>MREDTLDGIDRRAFMRRATVGVAGLTAASGTTAVAGQTATATGNEQGPDNVTVPTSDWSESVSVSGNTSKAVFHDAASLGDGSVLLAGELDAFSTDGTDGWYARIGSDGGLQWQEFISESLYDRFDGVAPTADGGAVLCGHSTPDEDDSSTTAVFVRVDEMGEVQAKNTFQHRDSTAAHAVVALEDGEFLVVGEDAEVSWYDVDTDTTNGWMVRVDGDGQEQWEQTVQRSGYLSLTGAVSGTDGSVFAIGRAGTDGLLTKISSDGVVEWQQTFGGSEYDEFHDIALNDDVLGIAGYTDSYDDGRNGWLVLATESGEAITSKTFSGEYESANGETARAITGTPDGGFITAGEFMKVEQRFLSSSYTYLGGVLRSFSASGDHRWQRIHDANRNSRPLSVVSTGENGYVVAGGYVENASGYVSDLRVVENEVPVPEFEFSPSSPGLESVSFDAAKSTDGDGTIESYEWDIDGDGTFESTGQTVTHEFTDEGDRRVSLRVTDDRGTTATKSVTLTVDNEPPRPAFGMNRTATAGTPLTFYAGNQTVDPDGDVATYEWDLDGDGEYEAEGAQVTATYNETGPHNVTLRAVDDVGEMATNTTTVDVRDSGLVGGFGPLLPGWATVAVPLGTMLAYALAQRKTDESED</sequence>
<dbReference type="SUPFAM" id="SSF50939">
    <property type="entry name" value="Sialidases"/>
    <property type="match status" value="1"/>
</dbReference>
<keyword evidence="3" id="KW-1185">Reference proteome</keyword>
<name>A0AA41G1B3_9EURY</name>
<proteinExistence type="predicted"/>
<evidence type="ECO:0000259" key="1">
    <source>
        <dbReference type="PROSITE" id="PS50093"/>
    </source>
</evidence>
<protein>
    <submittedName>
        <fullName evidence="2">PKD domain-containing protein</fullName>
    </submittedName>
</protein>